<comment type="caution">
    <text evidence="2">The sequence shown here is derived from an EMBL/GenBank/DDBJ whole genome shotgun (WGS) entry which is preliminary data.</text>
</comment>
<accession>A0ABM8RCA0</accession>
<reference evidence="2 3" key="1">
    <citation type="submission" date="2021-02" db="EMBL/GenBank/DDBJ databases">
        <authorList>
            <person name="Han P."/>
        </authorList>
    </citation>
    <scope>NUCLEOTIDE SEQUENCE [LARGE SCALE GENOMIC DNA]</scope>
    <source>
        <strain evidence="2">Candidatus Nitrospira sp. ZN2</strain>
    </source>
</reference>
<feature type="region of interest" description="Disordered" evidence="1">
    <location>
        <begin position="45"/>
        <end position="66"/>
    </location>
</feature>
<evidence type="ECO:0000256" key="1">
    <source>
        <dbReference type="SAM" id="MobiDB-lite"/>
    </source>
</evidence>
<dbReference type="EMBL" id="CAJNBJ010000010">
    <property type="protein sequence ID" value="CAE6745170.1"/>
    <property type="molecule type" value="Genomic_DNA"/>
</dbReference>
<gene>
    <name evidence="2" type="ORF">NSPZN2_180003</name>
</gene>
<proteinExistence type="predicted"/>
<evidence type="ECO:0000313" key="2">
    <source>
        <dbReference type="EMBL" id="CAE6745170.1"/>
    </source>
</evidence>
<dbReference type="Proteomes" id="UP000675880">
    <property type="component" value="Unassembled WGS sequence"/>
</dbReference>
<protein>
    <submittedName>
        <fullName evidence="2">Uncharacterized protein</fullName>
    </submittedName>
</protein>
<keyword evidence="3" id="KW-1185">Reference proteome</keyword>
<sequence>MQGAQGVVVNFSSLIAIHQERPALREGSRRVSLLMCGSHLCRNTHDPRKGGQRLVPIDGAGMRDSRTRRAGSVSCLHLRRYS</sequence>
<name>A0ABM8RCA0_9BACT</name>
<evidence type="ECO:0000313" key="3">
    <source>
        <dbReference type="Proteomes" id="UP000675880"/>
    </source>
</evidence>
<organism evidence="2 3">
    <name type="scientific">Nitrospira defluvii</name>
    <dbReference type="NCBI Taxonomy" id="330214"/>
    <lineage>
        <taxon>Bacteria</taxon>
        <taxon>Pseudomonadati</taxon>
        <taxon>Nitrospirota</taxon>
        <taxon>Nitrospiria</taxon>
        <taxon>Nitrospirales</taxon>
        <taxon>Nitrospiraceae</taxon>
        <taxon>Nitrospira</taxon>
    </lineage>
</organism>